<dbReference type="Pfam" id="PF00749">
    <property type="entry name" value="tRNA-synt_1c"/>
    <property type="match status" value="1"/>
</dbReference>
<evidence type="ECO:0000256" key="2">
    <source>
        <dbReference type="ARBA" id="ARBA00007894"/>
    </source>
</evidence>
<feature type="domain" description="Glutamyl/glutaminyl-tRNA synthetase class Ib catalytic" evidence="12">
    <location>
        <begin position="46"/>
        <end position="371"/>
    </location>
</feature>
<evidence type="ECO:0000256" key="5">
    <source>
        <dbReference type="ARBA" id="ARBA00022741"/>
    </source>
</evidence>
<proteinExistence type="inferred from homology"/>
<evidence type="ECO:0000259" key="12">
    <source>
        <dbReference type="Pfam" id="PF00749"/>
    </source>
</evidence>
<dbReference type="InterPro" id="IPR008925">
    <property type="entry name" value="aa_tRNA-synth_I_cd-bd_sf"/>
</dbReference>
<dbReference type="EC" id="6.1.1.17" evidence="3"/>
<keyword evidence="8 11" id="KW-0030">Aminoacyl-tRNA synthetase</keyword>
<evidence type="ECO:0000256" key="7">
    <source>
        <dbReference type="ARBA" id="ARBA00022917"/>
    </source>
</evidence>
<evidence type="ECO:0000313" key="14">
    <source>
        <dbReference type="Proteomes" id="UP000285405"/>
    </source>
</evidence>
<dbReference type="AlphaFoldDB" id="A0A420J7R3"/>
<dbReference type="GO" id="GO:0008270">
    <property type="term" value="F:zinc ion binding"/>
    <property type="evidence" value="ECO:0007669"/>
    <property type="project" value="InterPro"/>
</dbReference>
<name>A0A420J7R3_9PEZI</name>
<organism evidence="13 14">
    <name type="scientific">Golovinomyces cichoracearum</name>
    <dbReference type="NCBI Taxonomy" id="62708"/>
    <lineage>
        <taxon>Eukaryota</taxon>
        <taxon>Fungi</taxon>
        <taxon>Dikarya</taxon>
        <taxon>Ascomycota</taxon>
        <taxon>Pezizomycotina</taxon>
        <taxon>Leotiomycetes</taxon>
        <taxon>Erysiphales</taxon>
        <taxon>Erysiphaceae</taxon>
        <taxon>Golovinomyces</taxon>
    </lineage>
</organism>
<sequence length="619" mass="71241">MMKRSFYDFGSKRSNYSRVFSKFYSDIFCNSAPGKEYALSERGPARTRFAPSPTGYIHLGSLRTALFNFLVAKASGGQFILRIEDTDKKRTVPDAIQRIYEDLNWAGIKWDEGPDLGGPFGPYQQVSSTSRLFFHDLILIQSKRLTIYAEHANQLLESGNAYRCFCSPSRLESLALYQTQQGLAKAYDRYCTSNSKRDSYIRSANGEAHTIRLKAPSKYPPFRDTVYGFVKQREKPQSLQSFDDPILIKSDGFPTYHFANVVDDHLMQITNVIRGAEWMSSTHMHLALYQAFGWDPPTFSHVGLLLNKSKQKLSKRNGSQYIADFRSEGIFPETLTNFAALLGWSHREKIDTMSMKDLIKNASMKFTKGDSVVCYDKLNFLQRRHAARYASLPPSDQPLHSLYHLAVVPIYRELEYRSKLEDLTTYSKIPPGESRRNFIQQVLQADSSNYTNPKEFIDRNIYFFVAPSKKTLRENMSSKIKIHEPHDSNEVDVETLLILFRTINEIDLDEWEIEILRKRVNWIIEQRTEIITESETEKVGISSDLKSRKETLKSWSKFVHEYLRWALCAGKSGPDGITILFLLGKENVSERLRRAETLVRSRAVELVETGSNQTFPEIK</sequence>
<gene>
    <name evidence="13" type="ORF">GcC1_010014</name>
</gene>
<comment type="caution">
    <text evidence="13">The sequence shown here is derived from an EMBL/GenBank/DDBJ whole genome shotgun (WGS) entry which is preliminary data.</text>
</comment>
<dbReference type="GO" id="GO:0005524">
    <property type="term" value="F:ATP binding"/>
    <property type="evidence" value="ECO:0007669"/>
    <property type="project" value="UniProtKB-KW"/>
</dbReference>
<dbReference type="Gene3D" id="1.10.10.350">
    <property type="match status" value="1"/>
</dbReference>
<comment type="similarity">
    <text evidence="2">Belongs to the class-I aminoacyl-tRNA synthetase family. Glutamate--tRNA ligase type 1 subfamily.</text>
</comment>
<keyword evidence="4 11" id="KW-0436">Ligase</keyword>
<dbReference type="OrthoDB" id="428822at2759"/>
<dbReference type="FunFam" id="3.40.50.620:FF:000045">
    <property type="entry name" value="Glutamate--tRNA ligase, mitochondrial"/>
    <property type="match status" value="1"/>
</dbReference>
<dbReference type="GO" id="GO:0006424">
    <property type="term" value="P:glutamyl-tRNA aminoacylation"/>
    <property type="evidence" value="ECO:0007669"/>
    <property type="project" value="InterPro"/>
</dbReference>
<dbReference type="SUPFAM" id="SSF52374">
    <property type="entry name" value="Nucleotidylyl transferase"/>
    <property type="match status" value="1"/>
</dbReference>
<dbReference type="InterPro" id="IPR000924">
    <property type="entry name" value="Glu/Gln-tRNA-synth"/>
</dbReference>
<comment type="subcellular location">
    <subcellularLocation>
        <location evidence="1">Mitochondrion</location>
    </subcellularLocation>
</comment>
<evidence type="ECO:0000256" key="10">
    <source>
        <dbReference type="ARBA" id="ARBA00072917"/>
    </source>
</evidence>
<dbReference type="PRINTS" id="PR00987">
    <property type="entry name" value="TRNASYNTHGLU"/>
</dbReference>
<dbReference type="GO" id="GO:0000049">
    <property type="term" value="F:tRNA binding"/>
    <property type="evidence" value="ECO:0007669"/>
    <property type="project" value="InterPro"/>
</dbReference>
<dbReference type="InterPro" id="IPR033910">
    <property type="entry name" value="GluRS_core"/>
</dbReference>
<reference evidence="13 14" key="1">
    <citation type="journal article" date="2018" name="BMC Genomics">
        <title>Comparative genome analyses reveal sequence features reflecting distinct modes of host-adaptation between dicot and monocot powdery mildew.</title>
        <authorList>
            <person name="Wu Y."/>
            <person name="Ma X."/>
            <person name="Pan Z."/>
            <person name="Kale S.D."/>
            <person name="Song Y."/>
            <person name="King H."/>
            <person name="Zhang Q."/>
            <person name="Presley C."/>
            <person name="Deng X."/>
            <person name="Wei C.I."/>
            <person name="Xiao S."/>
        </authorList>
    </citation>
    <scope>NUCLEOTIDE SEQUENCE [LARGE SCALE GENOMIC DNA]</scope>
    <source>
        <strain evidence="13">UCSC1</strain>
    </source>
</reference>
<dbReference type="EMBL" id="MCBR01001029">
    <property type="protein sequence ID" value="RKF82833.1"/>
    <property type="molecule type" value="Genomic_DNA"/>
</dbReference>
<keyword evidence="6 11" id="KW-0067">ATP-binding</keyword>
<protein>
    <recommendedName>
        <fullName evidence="10">Glutamate--tRNA ligase, mitochondrial</fullName>
        <ecNumber evidence="3">6.1.1.17</ecNumber>
    </recommendedName>
    <alternativeName>
        <fullName evidence="9">Glutamyl-tRNA synthetase</fullName>
    </alternativeName>
</protein>
<dbReference type="InterPro" id="IPR004527">
    <property type="entry name" value="Glu-tRNA-ligase_bac/mito"/>
</dbReference>
<keyword evidence="7 11" id="KW-0648">Protein biosynthesis</keyword>
<dbReference type="NCBIfam" id="TIGR00464">
    <property type="entry name" value="gltX_bact"/>
    <property type="match status" value="1"/>
</dbReference>
<dbReference type="Proteomes" id="UP000285405">
    <property type="component" value="Unassembled WGS sequence"/>
</dbReference>
<evidence type="ECO:0000256" key="6">
    <source>
        <dbReference type="ARBA" id="ARBA00022840"/>
    </source>
</evidence>
<dbReference type="InterPro" id="IPR049940">
    <property type="entry name" value="GluQ/Sye"/>
</dbReference>
<dbReference type="GO" id="GO:0004818">
    <property type="term" value="F:glutamate-tRNA ligase activity"/>
    <property type="evidence" value="ECO:0007669"/>
    <property type="project" value="UniProtKB-EC"/>
</dbReference>
<evidence type="ECO:0000256" key="4">
    <source>
        <dbReference type="ARBA" id="ARBA00022598"/>
    </source>
</evidence>
<dbReference type="InterPro" id="IPR014729">
    <property type="entry name" value="Rossmann-like_a/b/a_fold"/>
</dbReference>
<dbReference type="PANTHER" id="PTHR43311:SF2">
    <property type="entry name" value="GLUTAMATE--TRNA LIGASE, MITOCHONDRIAL-RELATED"/>
    <property type="match status" value="1"/>
</dbReference>
<dbReference type="PANTHER" id="PTHR43311">
    <property type="entry name" value="GLUTAMATE--TRNA LIGASE"/>
    <property type="match status" value="1"/>
</dbReference>
<dbReference type="GO" id="GO:0005739">
    <property type="term" value="C:mitochondrion"/>
    <property type="evidence" value="ECO:0007669"/>
    <property type="project" value="UniProtKB-SubCell"/>
</dbReference>
<evidence type="ECO:0000256" key="9">
    <source>
        <dbReference type="ARBA" id="ARBA00030865"/>
    </source>
</evidence>
<dbReference type="InterPro" id="IPR020058">
    <property type="entry name" value="Glu/Gln-tRNA-synth_Ib_cat-dom"/>
</dbReference>
<evidence type="ECO:0000313" key="13">
    <source>
        <dbReference type="EMBL" id="RKF82833.1"/>
    </source>
</evidence>
<evidence type="ECO:0000256" key="3">
    <source>
        <dbReference type="ARBA" id="ARBA00012835"/>
    </source>
</evidence>
<accession>A0A420J7R3</accession>
<keyword evidence="5 11" id="KW-0547">Nucleotide-binding</keyword>
<evidence type="ECO:0000256" key="1">
    <source>
        <dbReference type="ARBA" id="ARBA00004173"/>
    </source>
</evidence>
<dbReference type="InterPro" id="IPR020751">
    <property type="entry name" value="aa-tRNA-synth_I_codon-bd_sub2"/>
</dbReference>
<dbReference type="HAMAP" id="MF_00022">
    <property type="entry name" value="Glu_tRNA_synth_type1"/>
    <property type="match status" value="1"/>
</dbReference>
<evidence type="ECO:0000256" key="11">
    <source>
        <dbReference type="RuleBase" id="RU363037"/>
    </source>
</evidence>
<dbReference type="CDD" id="cd00808">
    <property type="entry name" value="GluRS_core"/>
    <property type="match status" value="1"/>
</dbReference>
<evidence type="ECO:0000256" key="8">
    <source>
        <dbReference type="ARBA" id="ARBA00023146"/>
    </source>
</evidence>
<dbReference type="SUPFAM" id="SSF48163">
    <property type="entry name" value="An anticodon-binding domain of class I aminoacyl-tRNA synthetases"/>
    <property type="match status" value="1"/>
</dbReference>
<dbReference type="Gene3D" id="3.40.50.620">
    <property type="entry name" value="HUPs"/>
    <property type="match status" value="1"/>
</dbReference>